<sequence>MATKRPRLDAEDDPGPNSQVKKIEDISSELSHLTTETKRRRQDVAARRAANADKDVSVVKTSLKSFCTEQSKTLPWEERRMYLRTRTSSDFVISDSPLNR</sequence>
<evidence type="ECO:0000256" key="1">
    <source>
        <dbReference type="SAM" id="MobiDB-lite"/>
    </source>
</evidence>
<gene>
    <name evidence="2" type="ORF">PPTG_24908</name>
</gene>
<organism evidence="2 3">
    <name type="scientific">Phytophthora nicotianae (strain INRA-310)</name>
    <name type="common">Phytophthora parasitica</name>
    <dbReference type="NCBI Taxonomy" id="761204"/>
    <lineage>
        <taxon>Eukaryota</taxon>
        <taxon>Sar</taxon>
        <taxon>Stramenopiles</taxon>
        <taxon>Oomycota</taxon>
        <taxon>Peronosporomycetes</taxon>
        <taxon>Peronosporales</taxon>
        <taxon>Peronosporaceae</taxon>
        <taxon>Phytophthora</taxon>
    </lineage>
</organism>
<evidence type="ECO:0000313" key="2">
    <source>
        <dbReference type="EMBL" id="ETM97556.1"/>
    </source>
</evidence>
<dbReference type="Proteomes" id="UP000018817">
    <property type="component" value="Unassembled WGS sequence"/>
</dbReference>
<protein>
    <submittedName>
        <fullName evidence="2">Uncharacterized protein</fullName>
    </submittedName>
</protein>
<proteinExistence type="predicted"/>
<dbReference type="EMBL" id="KI669922">
    <property type="protein sequence ID" value="ETM97556.1"/>
    <property type="molecule type" value="Genomic_DNA"/>
</dbReference>
<reference evidence="3" key="1">
    <citation type="submission" date="2011-12" db="EMBL/GenBank/DDBJ databases">
        <authorList>
            <consortium name="The Broad Institute Genome Sequencing Platform"/>
            <person name="Russ C."/>
            <person name="Tyler B."/>
            <person name="Panabieres F."/>
            <person name="Shan W."/>
            <person name="Tripathy S."/>
            <person name="Grunwald N."/>
            <person name="Machado M."/>
            <person name="Young S.K."/>
            <person name="Zeng Q."/>
            <person name="Gargeya S."/>
            <person name="Fitzgerald M."/>
            <person name="Haas B."/>
            <person name="Abouelleil A."/>
            <person name="Alvarado L."/>
            <person name="Arachchi H.M."/>
            <person name="Berlin A."/>
            <person name="Chapman S.B."/>
            <person name="Gearin G."/>
            <person name="Goldberg J."/>
            <person name="Griggs A."/>
            <person name="Gujja S."/>
            <person name="Hansen M."/>
            <person name="Heiman D."/>
            <person name="Howarth C."/>
            <person name="Larimer J."/>
            <person name="Lui A."/>
            <person name="MacDonald P.J.P."/>
            <person name="McCowen C."/>
            <person name="Montmayeur A."/>
            <person name="Murphy C."/>
            <person name="Neiman D."/>
            <person name="Pearson M."/>
            <person name="Priest M."/>
            <person name="Roberts A."/>
            <person name="Saif S."/>
            <person name="Shea T."/>
            <person name="Sisk P."/>
            <person name="Stolte C."/>
            <person name="Sykes S."/>
            <person name="Wortman J."/>
            <person name="Nusbaum C."/>
            <person name="Birren B."/>
        </authorList>
    </citation>
    <scope>NUCLEOTIDE SEQUENCE [LARGE SCALE GENOMIC DNA]</scope>
    <source>
        <strain evidence="3">INRA-310</strain>
    </source>
</reference>
<name>W2P9Q5_PHYN3</name>
<feature type="region of interest" description="Disordered" evidence="1">
    <location>
        <begin position="1"/>
        <end position="53"/>
    </location>
</feature>
<feature type="compositionally biased region" description="Basic and acidic residues" evidence="1">
    <location>
        <begin position="42"/>
        <end position="53"/>
    </location>
</feature>
<accession>W2P9Q5</accession>
<reference evidence="2 3" key="2">
    <citation type="submission" date="2013-11" db="EMBL/GenBank/DDBJ databases">
        <title>The Genome Sequence of Phytophthora parasitica INRA-310.</title>
        <authorList>
            <consortium name="The Broad Institute Genomics Platform"/>
            <person name="Russ C."/>
            <person name="Tyler B."/>
            <person name="Panabieres F."/>
            <person name="Shan W."/>
            <person name="Tripathy S."/>
            <person name="Grunwald N."/>
            <person name="Machado M."/>
            <person name="Johnson C.S."/>
            <person name="Arredondo F."/>
            <person name="Hong C."/>
            <person name="Coffey M."/>
            <person name="Young S.K."/>
            <person name="Zeng Q."/>
            <person name="Gargeya S."/>
            <person name="Fitzgerald M."/>
            <person name="Abouelleil A."/>
            <person name="Alvarado L."/>
            <person name="Chapman S.B."/>
            <person name="Gainer-Dewar J."/>
            <person name="Goldberg J."/>
            <person name="Griggs A."/>
            <person name="Gujja S."/>
            <person name="Hansen M."/>
            <person name="Howarth C."/>
            <person name="Imamovic A."/>
            <person name="Ireland A."/>
            <person name="Larimer J."/>
            <person name="McCowan C."/>
            <person name="Murphy C."/>
            <person name="Pearson M."/>
            <person name="Poon T.W."/>
            <person name="Priest M."/>
            <person name="Roberts A."/>
            <person name="Saif S."/>
            <person name="Shea T."/>
            <person name="Sykes S."/>
            <person name="Wortman J."/>
            <person name="Nusbaum C."/>
            <person name="Birren B."/>
        </authorList>
    </citation>
    <scope>NUCLEOTIDE SEQUENCE [LARGE SCALE GENOMIC DNA]</scope>
    <source>
        <strain evidence="2 3">INRA-310</strain>
    </source>
</reference>
<dbReference type="AlphaFoldDB" id="W2P9Q5"/>
<dbReference type="VEuPathDB" id="FungiDB:PPTG_24908"/>
<dbReference type="RefSeq" id="XP_008917147.1">
    <property type="nucleotide sequence ID" value="XM_008918899.1"/>
</dbReference>
<evidence type="ECO:0000313" key="3">
    <source>
        <dbReference type="Proteomes" id="UP000018817"/>
    </source>
</evidence>
<dbReference type="GeneID" id="20193507"/>